<evidence type="ECO:0000256" key="2">
    <source>
        <dbReference type="ARBA" id="ARBA00022454"/>
    </source>
</evidence>
<organism evidence="13 14">
    <name type="scientific">Fragilariopsis cylindrus CCMP1102</name>
    <dbReference type="NCBI Taxonomy" id="635003"/>
    <lineage>
        <taxon>Eukaryota</taxon>
        <taxon>Sar</taxon>
        <taxon>Stramenopiles</taxon>
        <taxon>Ochrophyta</taxon>
        <taxon>Bacillariophyta</taxon>
        <taxon>Bacillariophyceae</taxon>
        <taxon>Bacillariophycidae</taxon>
        <taxon>Bacillariales</taxon>
        <taxon>Bacillariaceae</taxon>
        <taxon>Fragilariopsis</taxon>
    </lineage>
</organism>
<evidence type="ECO:0000256" key="1">
    <source>
        <dbReference type="ARBA" id="ARBA00007050"/>
    </source>
</evidence>
<keyword evidence="4 10" id="KW-0498">Mitosis</keyword>
<dbReference type="PANTHER" id="PTHR10643">
    <property type="entry name" value="KINETOCHORE PROTEIN NDC80"/>
    <property type="match status" value="1"/>
</dbReference>
<dbReference type="EMBL" id="KV784359">
    <property type="protein sequence ID" value="OEU15610.1"/>
    <property type="molecule type" value="Genomic_DNA"/>
</dbReference>
<dbReference type="GO" id="GO:0005634">
    <property type="term" value="C:nucleus"/>
    <property type="evidence" value="ECO:0007669"/>
    <property type="project" value="UniProtKB-SubCell"/>
</dbReference>
<feature type="non-terminal residue" evidence="13">
    <location>
        <position position="494"/>
    </location>
</feature>
<proteinExistence type="inferred from homology"/>
<comment type="subcellular location">
    <subcellularLocation>
        <location evidence="10">Chromosome</location>
        <location evidence="10">Centromere</location>
        <location evidence="10">Kinetochore</location>
    </subcellularLocation>
    <subcellularLocation>
        <location evidence="10">Nucleus</location>
    </subcellularLocation>
</comment>
<evidence type="ECO:0000256" key="7">
    <source>
        <dbReference type="ARBA" id="ARBA00023242"/>
    </source>
</evidence>
<dbReference type="AlphaFoldDB" id="A0A1E7FBR4"/>
<comment type="similarity">
    <text evidence="1 10">Belongs to the NDC80/HEC1 family.</text>
</comment>
<evidence type="ECO:0000256" key="10">
    <source>
        <dbReference type="RuleBase" id="RU368072"/>
    </source>
</evidence>
<dbReference type="InParanoid" id="A0A1E7FBR4"/>
<dbReference type="FunFam" id="1.10.418.30:FF:000002">
    <property type="entry name" value="NDC80, kinetochore complex component"/>
    <property type="match status" value="1"/>
</dbReference>
<keyword evidence="5 10" id="KW-0995">Kinetochore</keyword>
<evidence type="ECO:0000256" key="5">
    <source>
        <dbReference type="ARBA" id="ARBA00022838"/>
    </source>
</evidence>
<dbReference type="OrthoDB" id="7459479at2759"/>
<evidence type="ECO:0000313" key="14">
    <source>
        <dbReference type="Proteomes" id="UP000095751"/>
    </source>
</evidence>
<dbReference type="Pfam" id="PF03801">
    <property type="entry name" value="Ndc80_HEC"/>
    <property type="match status" value="1"/>
</dbReference>
<keyword evidence="8 10" id="KW-0131">Cell cycle</keyword>
<keyword evidence="9 10" id="KW-0137">Centromere</keyword>
<evidence type="ECO:0000259" key="12">
    <source>
        <dbReference type="Pfam" id="PF03801"/>
    </source>
</evidence>
<dbReference type="GO" id="GO:0051301">
    <property type="term" value="P:cell division"/>
    <property type="evidence" value="ECO:0007669"/>
    <property type="project" value="UniProtKB-UniRule"/>
</dbReference>
<dbReference type="InterPro" id="IPR005550">
    <property type="entry name" value="Kinetochore_Ndc80"/>
</dbReference>
<dbReference type="GO" id="GO:0005815">
    <property type="term" value="C:microtubule organizing center"/>
    <property type="evidence" value="ECO:0007669"/>
    <property type="project" value="UniProtKB-ARBA"/>
</dbReference>
<dbReference type="Proteomes" id="UP000095751">
    <property type="component" value="Unassembled WGS sequence"/>
</dbReference>
<protein>
    <recommendedName>
        <fullName evidence="10">Kinetochore protein NDC80</fullName>
    </recommendedName>
</protein>
<comment type="subunit">
    <text evidence="10">Component of the NDC80 complex.</text>
</comment>
<reference evidence="13 14" key="1">
    <citation type="submission" date="2016-09" db="EMBL/GenBank/DDBJ databases">
        <title>Extensive genetic diversity and differential bi-allelic expression allows diatom success in the polar Southern Ocean.</title>
        <authorList>
            <consortium name="DOE Joint Genome Institute"/>
            <person name="Mock T."/>
            <person name="Otillar R.P."/>
            <person name="Strauss J."/>
            <person name="Dupont C."/>
            <person name="Frickenhaus S."/>
            <person name="Maumus F."/>
            <person name="Mcmullan M."/>
            <person name="Sanges R."/>
            <person name="Schmutz J."/>
            <person name="Toseland A."/>
            <person name="Valas R."/>
            <person name="Veluchamy A."/>
            <person name="Ward B.J."/>
            <person name="Allen A."/>
            <person name="Barry K."/>
            <person name="Falciatore A."/>
            <person name="Ferrante M."/>
            <person name="Fortunato A.E."/>
            <person name="Gloeckner G."/>
            <person name="Gruber A."/>
            <person name="Hipkin R."/>
            <person name="Janech M."/>
            <person name="Kroth P."/>
            <person name="Leese F."/>
            <person name="Lindquist E."/>
            <person name="Lyon B.R."/>
            <person name="Martin J."/>
            <person name="Mayer C."/>
            <person name="Parker M."/>
            <person name="Quesneville H."/>
            <person name="Raymond J."/>
            <person name="Uhlig C."/>
            <person name="Valentin K.U."/>
            <person name="Worden A.Z."/>
            <person name="Armbrust E.V."/>
            <person name="Bowler C."/>
            <person name="Green B."/>
            <person name="Moulton V."/>
            <person name="Van Oosterhout C."/>
            <person name="Grigoriev I."/>
        </authorList>
    </citation>
    <scope>NUCLEOTIDE SEQUENCE [LARGE SCALE GENOMIC DNA]</scope>
    <source>
        <strain evidence="13 14">CCMP1102</strain>
    </source>
</reference>
<sequence>DPRPVTDKLYQQDCIKDLFSFLQKSGYEHPISHKSLSRPSGKDFSNIVTFMLRRVDPSFQDGTLKIEDEIAMNFKAMGYPFSVSKTALVAAGSPHTWPTLLAALTWLMKRIQCMEYLIPVVEENNSGEFDSVEELESKTDTYFFSYLSASYTAFLKGDEKLREELEMGLADRLEGDDNILMQDIEQMTDKNAAIVEKMNNLGMGEKDLEELVQKRDSYATDLEQFHDLIHQMDQHVATLKNKKNNQSEELEETSKSLAKIVSKVQQLKGSIGNQELSLDDVQKMQNERKGVEEAIERALALRDQRRSALWEIESEVDKSWSDLESFVSDYSSNVGDLKLVPIVSSKGIEMEAVVNKDAVLDPNLSKLLDIDLPGIIQPTLTSCHEEYCSLISDSKWKYQEALDKLERSEEEFTEALERNRIVENKIDKCEETMEAERDAQDAKLGVRVREADSIETKVASLRDPVALEEQMTQFERQCSELEAMRQQHEEDNVA</sequence>
<dbReference type="InterPro" id="IPR038273">
    <property type="entry name" value="Ndc80_sf"/>
</dbReference>
<evidence type="ECO:0000313" key="13">
    <source>
        <dbReference type="EMBL" id="OEU15610.1"/>
    </source>
</evidence>
<dbReference type="InterPro" id="IPR055260">
    <property type="entry name" value="Ndc80_CH"/>
</dbReference>
<keyword evidence="14" id="KW-1185">Reference proteome</keyword>
<dbReference type="GO" id="GO:0000226">
    <property type="term" value="P:microtubule cytoskeleton organization"/>
    <property type="evidence" value="ECO:0007669"/>
    <property type="project" value="UniProtKB-ARBA"/>
</dbReference>
<dbReference type="GO" id="GO:0031262">
    <property type="term" value="C:Ndc80 complex"/>
    <property type="evidence" value="ECO:0007669"/>
    <property type="project" value="UniProtKB-UniRule"/>
</dbReference>
<evidence type="ECO:0000256" key="4">
    <source>
        <dbReference type="ARBA" id="ARBA00022776"/>
    </source>
</evidence>
<feature type="domain" description="Kinetochore protein Ndc80 CH" evidence="12">
    <location>
        <begin position="1"/>
        <end position="115"/>
    </location>
</feature>
<evidence type="ECO:0000256" key="3">
    <source>
        <dbReference type="ARBA" id="ARBA00022618"/>
    </source>
</evidence>
<feature type="coiled-coil region" evidence="11">
    <location>
        <begin position="229"/>
        <end position="256"/>
    </location>
</feature>
<dbReference type="GO" id="GO:0005737">
    <property type="term" value="C:cytoplasm"/>
    <property type="evidence" value="ECO:0007669"/>
    <property type="project" value="UniProtKB-ARBA"/>
</dbReference>
<keyword evidence="7 10" id="KW-0539">Nucleus</keyword>
<dbReference type="GO" id="GO:0051315">
    <property type="term" value="P:attachment of mitotic spindle microtubules to kinetochore"/>
    <property type="evidence" value="ECO:0007669"/>
    <property type="project" value="UniProtKB-UniRule"/>
</dbReference>
<dbReference type="PANTHER" id="PTHR10643:SF2">
    <property type="entry name" value="KINETOCHORE PROTEIN NDC80 HOMOLOG"/>
    <property type="match status" value="1"/>
</dbReference>
<keyword evidence="2 10" id="KW-0158">Chromosome</keyword>
<comment type="function">
    <text evidence="10">Acts as a component of the essential kinetochore-associated NDC80 complex, which is required for chromosome segregation and spindle checkpoint activity.</text>
</comment>
<evidence type="ECO:0000256" key="11">
    <source>
        <dbReference type="SAM" id="Coils"/>
    </source>
</evidence>
<keyword evidence="6 11" id="KW-0175">Coiled coil</keyword>
<feature type="coiled-coil region" evidence="11">
    <location>
        <begin position="391"/>
        <end position="439"/>
    </location>
</feature>
<evidence type="ECO:0000256" key="9">
    <source>
        <dbReference type="ARBA" id="ARBA00023328"/>
    </source>
</evidence>
<gene>
    <name evidence="13" type="ORF">FRACYDRAFT_157212</name>
</gene>
<feature type="non-terminal residue" evidence="13">
    <location>
        <position position="1"/>
    </location>
</feature>
<dbReference type="Gene3D" id="1.10.418.30">
    <property type="entry name" value="Ncd80 complex, Ncd80 subunit"/>
    <property type="match status" value="1"/>
</dbReference>
<evidence type="ECO:0000256" key="6">
    <source>
        <dbReference type="ARBA" id="ARBA00023054"/>
    </source>
</evidence>
<accession>A0A1E7FBR4</accession>
<keyword evidence="3 10" id="KW-0132">Cell division</keyword>
<dbReference type="KEGG" id="fcy:FRACYDRAFT_157212"/>
<evidence type="ECO:0000256" key="8">
    <source>
        <dbReference type="ARBA" id="ARBA00023306"/>
    </source>
</evidence>
<name>A0A1E7FBR4_9STRA</name>